<dbReference type="AlphaFoldDB" id="M6HRF0"/>
<dbReference type="EMBL" id="AFMF02000016">
    <property type="protein sequence ID" value="EMM97549.1"/>
    <property type="molecule type" value="Genomic_DNA"/>
</dbReference>
<protein>
    <submittedName>
        <fullName evidence="1">Uncharacterized protein</fullName>
    </submittedName>
</protein>
<gene>
    <name evidence="1" type="ORF">LEP1GSC158_3042</name>
</gene>
<evidence type="ECO:0000313" key="1">
    <source>
        <dbReference type="EMBL" id="EMM97549.1"/>
    </source>
</evidence>
<dbReference type="Proteomes" id="UP000012089">
    <property type="component" value="Unassembled WGS sequence"/>
</dbReference>
<name>M6HRF0_LEPIR</name>
<reference evidence="1 2" key="1">
    <citation type="submission" date="2013-01" db="EMBL/GenBank/DDBJ databases">
        <authorList>
            <person name="Harkins D.M."/>
            <person name="Durkin A.S."/>
            <person name="Brinkac L.M."/>
            <person name="Haft D.H."/>
            <person name="Selengut J.D."/>
            <person name="Sanka R."/>
            <person name="DePew J."/>
            <person name="Purushe J."/>
            <person name="Tulsiani S.M."/>
            <person name="Graham G.C."/>
            <person name="Burns M.-A."/>
            <person name="Dohnt M.F."/>
            <person name="Smythe L.D."/>
            <person name="McKay D.B."/>
            <person name="Craig S.B."/>
            <person name="Vinetz J.M."/>
            <person name="Sutton G.G."/>
            <person name="Nierman W.C."/>
            <person name="Fouts D.E."/>
        </authorList>
    </citation>
    <scope>NUCLEOTIDE SEQUENCE [LARGE SCALE GENOMIC DNA]</scope>
    <source>
        <strain evidence="1 2">LT2156</strain>
    </source>
</reference>
<sequence>MNLFEKLKCKIYFKKRDNFELNAIFENVYIFTKSTANFWYHFHIFKW</sequence>
<proteinExistence type="predicted"/>
<accession>M6HRF0</accession>
<comment type="caution">
    <text evidence="1">The sequence shown here is derived from an EMBL/GenBank/DDBJ whole genome shotgun (WGS) entry which is preliminary data.</text>
</comment>
<organism evidence="1 2">
    <name type="scientific">Leptospira interrogans serovar Zanoni str. LT2156</name>
    <dbReference type="NCBI Taxonomy" id="1001601"/>
    <lineage>
        <taxon>Bacteria</taxon>
        <taxon>Pseudomonadati</taxon>
        <taxon>Spirochaetota</taxon>
        <taxon>Spirochaetia</taxon>
        <taxon>Leptospirales</taxon>
        <taxon>Leptospiraceae</taxon>
        <taxon>Leptospira</taxon>
    </lineage>
</organism>
<evidence type="ECO:0000313" key="2">
    <source>
        <dbReference type="Proteomes" id="UP000012089"/>
    </source>
</evidence>